<evidence type="ECO:0000313" key="1">
    <source>
        <dbReference type="EMBL" id="SIS01150.1"/>
    </source>
</evidence>
<organism evidence="1 2">
    <name type="scientific">Roseovarius nanhaiticus</name>
    <dbReference type="NCBI Taxonomy" id="573024"/>
    <lineage>
        <taxon>Bacteria</taxon>
        <taxon>Pseudomonadati</taxon>
        <taxon>Pseudomonadota</taxon>
        <taxon>Alphaproteobacteria</taxon>
        <taxon>Rhodobacterales</taxon>
        <taxon>Roseobacteraceae</taxon>
        <taxon>Roseovarius</taxon>
    </lineage>
</organism>
<reference evidence="1 2" key="1">
    <citation type="submission" date="2017-01" db="EMBL/GenBank/DDBJ databases">
        <authorList>
            <person name="Mah S.A."/>
            <person name="Swanson W.J."/>
            <person name="Moy G.W."/>
            <person name="Vacquier V.D."/>
        </authorList>
    </citation>
    <scope>NUCLEOTIDE SEQUENCE [LARGE SCALE GENOMIC DNA]</scope>
    <source>
        <strain evidence="1 2">DSM 29590</strain>
    </source>
</reference>
<keyword evidence="2" id="KW-1185">Reference proteome</keyword>
<dbReference type="Proteomes" id="UP000186019">
    <property type="component" value="Unassembled WGS sequence"/>
</dbReference>
<gene>
    <name evidence="1" type="ORF">SAMN05421666_1150</name>
</gene>
<dbReference type="AlphaFoldDB" id="A0A1N7FLI3"/>
<protein>
    <submittedName>
        <fullName evidence="1">Uncharacterized protein</fullName>
    </submittedName>
</protein>
<name>A0A1N7FLI3_9RHOB</name>
<accession>A0A1N7FLI3</accession>
<sequence>MQLDAVLMGVAHPQASVPVNIEPGEGDLLEAVDDLLLLVFGGGILVGEADDTGSIGPLVWAGIDQVDHALGIAAHDLWQRLARYTHGLAGRIAAQIAVVVIGKHGAGGQVFDRPRTAAFAVGEEFDQHPGGLRCCARTSINRRSMPTSAAATRRASTSLDRPARVAVFSQRAI</sequence>
<evidence type="ECO:0000313" key="2">
    <source>
        <dbReference type="Proteomes" id="UP000186019"/>
    </source>
</evidence>
<dbReference type="EMBL" id="FTNV01000001">
    <property type="protein sequence ID" value="SIS01150.1"/>
    <property type="molecule type" value="Genomic_DNA"/>
</dbReference>
<proteinExistence type="predicted"/>